<dbReference type="PANTHER" id="PTHR42830:SF1">
    <property type="entry name" value="OSMOTICALLY INDUCIBLE FAMILY PROTEIN"/>
    <property type="match status" value="1"/>
</dbReference>
<dbReference type="SUPFAM" id="SSF82784">
    <property type="entry name" value="OsmC-like"/>
    <property type="match status" value="1"/>
</dbReference>
<dbReference type="GO" id="GO:0004601">
    <property type="term" value="F:peroxidase activity"/>
    <property type="evidence" value="ECO:0007669"/>
    <property type="project" value="InterPro"/>
</dbReference>
<dbReference type="InterPro" id="IPR003718">
    <property type="entry name" value="OsmC/Ohr_fam"/>
</dbReference>
<evidence type="ECO:0000313" key="1">
    <source>
        <dbReference type="EMBL" id="GGG65236.1"/>
    </source>
</evidence>
<protein>
    <submittedName>
        <fullName evidence="1">Peroxiredoxin</fullName>
    </submittedName>
</protein>
<dbReference type="InterPro" id="IPR019904">
    <property type="entry name" value="Peroxiredoxin_OsmC"/>
</dbReference>
<reference evidence="1" key="1">
    <citation type="journal article" date="2014" name="Int. J. Syst. Evol. Microbiol.">
        <title>Complete genome sequence of Corynebacterium casei LMG S-19264T (=DSM 44701T), isolated from a smear-ripened cheese.</title>
        <authorList>
            <consortium name="US DOE Joint Genome Institute (JGI-PGF)"/>
            <person name="Walter F."/>
            <person name="Albersmeier A."/>
            <person name="Kalinowski J."/>
            <person name="Ruckert C."/>
        </authorList>
    </citation>
    <scope>NUCLEOTIDE SEQUENCE</scope>
    <source>
        <strain evidence="1">CGMCC 1.12997</strain>
    </source>
</reference>
<name>A0A917LYA8_9BACT</name>
<organism evidence="1 2">
    <name type="scientific">Edaphobacter dinghuensis</name>
    <dbReference type="NCBI Taxonomy" id="1560005"/>
    <lineage>
        <taxon>Bacteria</taxon>
        <taxon>Pseudomonadati</taxon>
        <taxon>Acidobacteriota</taxon>
        <taxon>Terriglobia</taxon>
        <taxon>Terriglobales</taxon>
        <taxon>Acidobacteriaceae</taxon>
        <taxon>Edaphobacter</taxon>
    </lineage>
</organism>
<comment type="caution">
    <text evidence="1">The sequence shown here is derived from an EMBL/GenBank/DDBJ whole genome shotgun (WGS) entry which is preliminary data.</text>
</comment>
<dbReference type="Proteomes" id="UP000647241">
    <property type="component" value="Unassembled WGS sequence"/>
</dbReference>
<dbReference type="PANTHER" id="PTHR42830">
    <property type="entry name" value="OSMOTICALLY INDUCIBLE FAMILY PROTEIN"/>
    <property type="match status" value="1"/>
</dbReference>
<dbReference type="InterPro" id="IPR015946">
    <property type="entry name" value="KH_dom-like_a/b"/>
</dbReference>
<proteinExistence type="predicted"/>
<keyword evidence="2" id="KW-1185">Reference proteome</keyword>
<dbReference type="GO" id="GO:0006979">
    <property type="term" value="P:response to oxidative stress"/>
    <property type="evidence" value="ECO:0007669"/>
    <property type="project" value="InterPro"/>
</dbReference>
<reference evidence="1" key="2">
    <citation type="submission" date="2020-09" db="EMBL/GenBank/DDBJ databases">
        <authorList>
            <person name="Sun Q."/>
            <person name="Zhou Y."/>
        </authorList>
    </citation>
    <scope>NUCLEOTIDE SEQUENCE</scope>
    <source>
        <strain evidence="1">CGMCC 1.12997</strain>
    </source>
</reference>
<dbReference type="Pfam" id="PF02566">
    <property type="entry name" value="OsmC"/>
    <property type="match status" value="1"/>
</dbReference>
<dbReference type="Gene3D" id="3.30.300.20">
    <property type="match status" value="1"/>
</dbReference>
<dbReference type="AlphaFoldDB" id="A0A917LYA8"/>
<gene>
    <name evidence="1" type="primary">osmC</name>
    <name evidence="1" type="ORF">GCM10011585_03590</name>
</gene>
<dbReference type="RefSeq" id="WP_188552442.1">
    <property type="nucleotide sequence ID" value="NZ_BMGT01000001.1"/>
</dbReference>
<accession>A0A917LYA8</accession>
<dbReference type="EMBL" id="BMGT01000001">
    <property type="protein sequence ID" value="GGG65236.1"/>
    <property type="molecule type" value="Genomic_DNA"/>
</dbReference>
<dbReference type="NCBIfam" id="TIGR03562">
    <property type="entry name" value="osmo_induc_OsmC"/>
    <property type="match status" value="1"/>
</dbReference>
<dbReference type="InterPro" id="IPR052707">
    <property type="entry name" value="OsmC_Ohr_Peroxiredoxin"/>
</dbReference>
<sequence>MERSASAVWHGSLKEGKGTISTQSGTLKETQYSFATRFAEGVGTNPEELIAAAHAGCFSMALSAQLTEAGLVPDSIETTARLTLDLHGEGPTITKIHLTTKAKVPGADKAKFDELAAKAKVGCPVSKVLKAAEITLDATLV</sequence>
<evidence type="ECO:0000313" key="2">
    <source>
        <dbReference type="Proteomes" id="UP000647241"/>
    </source>
</evidence>
<dbReference type="InterPro" id="IPR036102">
    <property type="entry name" value="OsmC/Ohrsf"/>
</dbReference>